<gene>
    <name evidence="1" type="ORF">TVAG_166610</name>
</gene>
<dbReference type="VEuPathDB" id="TrichDB:TVAGG3_0174740"/>
<reference evidence="1" key="1">
    <citation type="submission" date="2006-10" db="EMBL/GenBank/DDBJ databases">
        <authorList>
            <person name="Amadeo P."/>
            <person name="Zhao Q."/>
            <person name="Wortman J."/>
            <person name="Fraser-Liggett C."/>
            <person name="Carlton J."/>
        </authorList>
    </citation>
    <scope>NUCLEOTIDE SEQUENCE</scope>
    <source>
        <strain evidence="1">G3</strain>
    </source>
</reference>
<dbReference type="InParanoid" id="A2DE68"/>
<organism evidence="1 2">
    <name type="scientific">Trichomonas vaginalis (strain ATCC PRA-98 / G3)</name>
    <dbReference type="NCBI Taxonomy" id="412133"/>
    <lineage>
        <taxon>Eukaryota</taxon>
        <taxon>Metamonada</taxon>
        <taxon>Parabasalia</taxon>
        <taxon>Trichomonadida</taxon>
        <taxon>Trichomonadidae</taxon>
        <taxon>Trichomonas</taxon>
    </lineage>
</organism>
<evidence type="ECO:0000313" key="2">
    <source>
        <dbReference type="Proteomes" id="UP000001542"/>
    </source>
</evidence>
<reference evidence="1" key="2">
    <citation type="journal article" date="2007" name="Science">
        <title>Draft genome sequence of the sexually transmitted pathogen Trichomonas vaginalis.</title>
        <authorList>
            <person name="Carlton J.M."/>
            <person name="Hirt R.P."/>
            <person name="Silva J.C."/>
            <person name="Delcher A.L."/>
            <person name="Schatz M."/>
            <person name="Zhao Q."/>
            <person name="Wortman J.R."/>
            <person name="Bidwell S.L."/>
            <person name="Alsmark U.C.M."/>
            <person name="Besteiro S."/>
            <person name="Sicheritz-Ponten T."/>
            <person name="Noel C.J."/>
            <person name="Dacks J.B."/>
            <person name="Foster P.G."/>
            <person name="Simillion C."/>
            <person name="Van de Peer Y."/>
            <person name="Miranda-Saavedra D."/>
            <person name="Barton G.J."/>
            <person name="Westrop G.D."/>
            <person name="Mueller S."/>
            <person name="Dessi D."/>
            <person name="Fiori P.L."/>
            <person name="Ren Q."/>
            <person name="Paulsen I."/>
            <person name="Zhang H."/>
            <person name="Bastida-Corcuera F.D."/>
            <person name="Simoes-Barbosa A."/>
            <person name="Brown M.T."/>
            <person name="Hayes R.D."/>
            <person name="Mukherjee M."/>
            <person name="Okumura C.Y."/>
            <person name="Schneider R."/>
            <person name="Smith A.J."/>
            <person name="Vanacova S."/>
            <person name="Villalvazo M."/>
            <person name="Haas B.J."/>
            <person name="Pertea M."/>
            <person name="Feldblyum T.V."/>
            <person name="Utterback T.R."/>
            <person name="Shu C.L."/>
            <person name="Osoegawa K."/>
            <person name="de Jong P.J."/>
            <person name="Hrdy I."/>
            <person name="Horvathova L."/>
            <person name="Zubacova Z."/>
            <person name="Dolezal P."/>
            <person name="Malik S.B."/>
            <person name="Logsdon J.M. Jr."/>
            <person name="Henze K."/>
            <person name="Gupta A."/>
            <person name="Wang C.C."/>
            <person name="Dunne R.L."/>
            <person name="Upcroft J.A."/>
            <person name="Upcroft P."/>
            <person name="White O."/>
            <person name="Salzberg S.L."/>
            <person name="Tang P."/>
            <person name="Chiu C.-H."/>
            <person name="Lee Y.-S."/>
            <person name="Embley T.M."/>
            <person name="Coombs G.H."/>
            <person name="Mottram J.C."/>
            <person name="Tachezy J."/>
            <person name="Fraser-Liggett C.M."/>
            <person name="Johnson P.J."/>
        </authorList>
    </citation>
    <scope>NUCLEOTIDE SEQUENCE [LARGE SCALE GENOMIC DNA]</scope>
    <source>
        <strain evidence="1">G3</strain>
    </source>
</reference>
<proteinExistence type="predicted"/>
<keyword evidence="2" id="KW-1185">Reference proteome</keyword>
<dbReference type="Proteomes" id="UP000001542">
    <property type="component" value="Unassembled WGS sequence"/>
</dbReference>
<dbReference type="OrthoDB" id="5814741at2759"/>
<evidence type="ECO:0000313" key="1">
    <source>
        <dbReference type="EMBL" id="EAY21286.1"/>
    </source>
</evidence>
<dbReference type="RefSeq" id="XP_001582272.1">
    <property type="nucleotide sequence ID" value="XM_001582222.1"/>
</dbReference>
<name>A2DE68_TRIV3</name>
<dbReference type="VEuPathDB" id="TrichDB:TVAG_166610"/>
<dbReference type="AlphaFoldDB" id="A2DE68"/>
<accession>A2DE68</accession>
<protein>
    <recommendedName>
        <fullName evidence="3">PA14 domain-containing protein</fullName>
    </recommendedName>
</protein>
<sequence>MLLFDLFTITRSLDNPGESCSSQSEGNYGYINYYEDSTYKKKLESYYHNGNKYDWNWAIGSVCPLTTGSHTIHVEAYPALQSSFDGEDYVDKGDWCSGTQSHDFTKTLYAHRCYPLMIADYTNCIFGVNLHGYIDGNLITNTTATILDCLTSDCMKGYYTDTCEKQVDAFCNGNGSPEYGRDSSGIGCVCTSHGSNLFCEDTSQYAFPAGSRGVKFTSYYNSSRNDNSATYDDFTTKEFYESYTTIELNSVLWQPQNSDMQFQLTSVPNAELYIDGTLVGGSLSDQYGCEELEQTVITTTKQYLKRGRHTIKIVMRPGCAMFPQSMRLQWMFYRWYSNNPTGFEDIPARYLGTA</sequence>
<dbReference type="KEGG" id="tva:5466834"/>
<evidence type="ECO:0008006" key="3">
    <source>
        <dbReference type="Google" id="ProtNLM"/>
    </source>
</evidence>
<dbReference type="EMBL" id="DS113191">
    <property type="protein sequence ID" value="EAY21286.1"/>
    <property type="molecule type" value="Genomic_DNA"/>
</dbReference>